<protein>
    <recommendedName>
        <fullName evidence="4">Poly(ADP-ribose) glycohydrolase</fullName>
    </recommendedName>
</protein>
<comment type="caution">
    <text evidence="2">The sequence shown here is derived from an EMBL/GenBank/DDBJ whole genome shotgun (WGS) entry which is preliminary data.</text>
</comment>
<dbReference type="OrthoDB" id="6154436at2759"/>
<evidence type="ECO:0008006" key="4">
    <source>
        <dbReference type="Google" id="ProtNLM"/>
    </source>
</evidence>
<dbReference type="Proteomes" id="UP000792457">
    <property type="component" value="Unassembled WGS sequence"/>
</dbReference>
<dbReference type="GO" id="GO:0005975">
    <property type="term" value="P:carbohydrate metabolic process"/>
    <property type="evidence" value="ECO:0007669"/>
    <property type="project" value="InterPro"/>
</dbReference>
<sequence>MGAHADWSAGESGADGEGPLPIATGNWGCGTSSSYVHPSSAPPRVGGKASTPVGEQAGGGGGGGGCGDPQLKAVLQWLAASRAQAPCLIYYTCSHPRMLKLDTVCRVILDRQWTVGELTSAVLRFAQSRLEAPACDRGQGYGQDAAAGGRIEDSLFEDLIGTDKPVVLIETEL</sequence>
<accession>A0A8K0KKR3</accession>
<name>A0A8K0KKR3_LADFU</name>
<organism evidence="2 3">
    <name type="scientific">Ladona fulva</name>
    <name type="common">Scarce chaser dragonfly</name>
    <name type="synonym">Libellula fulva</name>
    <dbReference type="NCBI Taxonomy" id="123851"/>
    <lineage>
        <taxon>Eukaryota</taxon>
        <taxon>Metazoa</taxon>
        <taxon>Ecdysozoa</taxon>
        <taxon>Arthropoda</taxon>
        <taxon>Hexapoda</taxon>
        <taxon>Insecta</taxon>
        <taxon>Pterygota</taxon>
        <taxon>Palaeoptera</taxon>
        <taxon>Odonata</taxon>
        <taxon>Epiprocta</taxon>
        <taxon>Anisoptera</taxon>
        <taxon>Libelluloidea</taxon>
        <taxon>Libellulidae</taxon>
        <taxon>Ladona</taxon>
    </lineage>
</organism>
<dbReference type="InterPro" id="IPR007724">
    <property type="entry name" value="Poly_GlycHdrlase"/>
</dbReference>
<dbReference type="GO" id="GO:0005634">
    <property type="term" value="C:nucleus"/>
    <property type="evidence" value="ECO:0007669"/>
    <property type="project" value="TreeGrafter"/>
</dbReference>
<reference evidence="2" key="2">
    <citation type="submission" date="2017-10" db="EMBL/GenBank/DDBJ databases">
        <title>Ladona fulva Genome sequencing and assembly.</title>
        <authorList>
            <person name="Murali S."/>
            <person name="Richards S."/>
            <person name="Bandaranaike D."/>
            <person name="Bellair M."/>
            <person name="Blankenburg K."/>
            <person name="Chao H."/>
            <person name="Dinh H."/>
            <person name="Doddapaneni H."/>
            <person name="Dugan-Rocha S."/>
            <person name="Elkadiri S."/>
            <person name="Gnanaolivu R."/>
            <person name="Hernandez B."/>
            <person name="Skinner E."/>
            <person name="Javaid M."/>
            <person name="Lee S."/>
            <person name="Li M."/>
            <person name="Ming W."/>
            <person name="Munidasa M."/>
            <person name="Muniz J."/>
            <person name="Nguyen L."/>
            <person name="Hughes D."/>
            <person name="Osuji N."/>
            <person name="Pu L.-L."/>
            <person name="Puazo M."/>
            <person name="Qu C."/>
            <person name="Quiroz J."/>
            <person name="Raj R."/>
            <person name="Weissenberger G."/>
            <person name="Xin Y."/>
            <person name="Zou X."/>
            <person name="Han Y."/>
            <person name="Worley K."/>
            <person name="Muzny D."/>
            <person name="Gibbs R."/>
        </authorList>
    </citation>
    <scope>NUCLEOTIDE SEQUENCE</scope>
    <source>
        <strain evidence="2">Sampled in the wild</strain>
    </source>
</reference>
<dbReference type="GO" id="GO:0009225">
    <property type="term" value="P:nucleotide-sugar metabolic process"/>
    <property type="evidence" value="ECO:0007669"/>
    <property type="project" value="TreeGrafter"/>
</dbReference>
<evidence type="ECO:0000313" key="3">
    <source>
        <dbReference type="Proteomes" id="UP000792457"/>
    </source>
</evidence>
<dbReference type="AlphaFoldDB" id="A0A8K0KKR3"/>
<dbReference type="GO" id="GO:1990966">
    <property type="term" value="P:ATP generation from poly-ADP-D-ribose"/>
    <property type="evidence" value="ECO:0007669"/>
    <property type="project" value="TreeGrafter"/>
</dbReference>
<dbReference type="EMBL" id="KZ308907">
    <property type="protein sequence ID" value="KAG8235425.1"/>
    <property type="molecule type" value="Genomic_DNA"/>
</dbReference>
<keyword evidence="3" id="KW-1185">Reference proteome</keyword>
<dbReference type="PANTHER" id="PTHR12837:SF14">
    <property type="entry name" value="POLY(ADP-RIBOSE) GLYCOHYDROLASE"/>
    <property type="match status" value="1"/>
</dbReference>
<dbReference type="GO" id="GO:0004649">
    <property type="term" value="F:poly(ADP-ribose) glycohydrolase activity"/>
    <property type="evidence" value="ECO:0007669"/>
    <property type="project" value="InterPro"/>
</dbReference>
<gene>
    <name evidence="2" type="ORF">J437_LFUL017393</name>
</gene>
<proteinExistence type="predicted"/>
<evidence type="ECO:0000256" key="1">
    <source>
        <dbReference type="SAM" id="MobiDB-lite"/>
    </source>
</evidence>
<evidence type="ECO:0000313" key="2">
    <source>
        <dbReference type="EMBL" id="KAG8235425.1"/>
    </source>
</evidence>
<dbReference type="GO" id="GO:0005737">
    <property type="term" value="C:cytoplasm"/>
    <property type="evidence" value="ECO:0007669"/>
    <property type="project" value="TreeGrafter"/>
</dbReference>
<feature type="region of interest" description="Disordered" evidence="1">
    <location>
        <begin position="33"/>
        <end position="64"/>
    </location>
</feature>
<feature type="region of interest" description="Disordered" evidence="1">
    <location>
        <begin position="1"/>
        <end position="20"/>
    </location>
</feature>
<reference evidence="2" key="1">
    <citation type="submission" date="2013-04" db="EMBL/GenBank/DDBJ databases">
        <authorList>
            <person name="Qu J."/>
            <person name="Murali S.C."/>
            <person name="Bandaranaike D."/>
            <person name="Bellair M."/>
            <person name="Blankenburg K."/>
            <person name="Chao H."/>
            <person name="Dinh H."/>
            <person name="Doddapaneni H."/>
            <person name="Downs B."/>
            <person name="Dugan-Rocha S."/>
            <person name="Elkadiri S."/>
            <person name="Gnanaolivu R.D."/>
            <person name="Hernandez B."/>
            <person name="Javaid M."/>
            <person name="Jayaseelan J.C."/>
            <person name="Lee S."/>
            <person name="Li M."/>
            <person name="Ming W."/>
            <person name="Munidasa M."/>
            <person name="Muniz J."/>
            <person name="Nguyen L."/>
            <person name="Ongeri F."/>
            <person name="Osuji N."/>
            <person name="Pu L.-L."/>
            <person name="Puazo M."/>
            <person name="Qu C."/>
            <person name="Quiroz J."/>
            <person name="Raj R."/>
            <person name="Weissenberger G."/>
            <person name="Xin Y."/>
            <person name="Zou X."/>
            <person name="Han Y."/>
            <person name="Richards S."/>
            <person name="Worley K."/>
            <person name="Muzny D."/>
            <person name="Gibbs R."/>
        </authorList>
    </citation>
    <scope>NUCLEOTIDE SEQUENCE</scope>
    <source>
        <strain evidence="2">Sampled in the wild</strain>
    </source>
</reference>
<dbReference type="PANTHER" id="PTHR12837">
    <property type="entry name" value="POLY ADP-RIBOSE GLYCOHYDROLASE"/>
    <property type="match status" value="1"/>
</dbReference>
<dbReference type="GO" id="GO:0006282">
    <property type="term" value="P:regulation of DNA repair"/>
    <property type="evidence" value="ECO:0007669"/>
    <property type="project" value="InterPro"/>
</dbReference>